<dbReference type="SUPFAM" id="SSF52374">
    <property type="entry name" value="Nucleotidylyl transferase"/>
    <property type="match status" value="1"/>
</dbReference>
<dbReference type="GO" id="GO:0004831">
    <property type="term" value="F:tyrosine-tRNA ligase activity"/>
    <property type="evidence" value="ECO:0007669"/>
    <property type="project" value="UniProtKB-EC"/>
</dbReference>
<dbReference type="GO" id="GO:0006437">
    <property type="term" value="P:tyrosyl-tRNA aminoacylation"/>
    <property type="evidence" value="ECO:0007669"/>
    <property type="project" value="InterPro"/>
</dbReference>
<dbReference type="FunFam" id="1.10.240.10:FF:000001">
    <property type="entry name" value="Tyrosine--tRNA ligase"/>
    <property type="match status" value="1"/>
</dbReference>
<sequence length="455" mass="50065">MSFGCVNRLSRRCFVITPVRHYYKNVLQLYERGLYQDLFPSNASNEIADLLKSPQCVYAGFDPTADSLHVGNLLILMGLLHWQRAGHHVIALVGSATAAIGDPSGRSTSRPTLAAPILQENAEGLRANIQQVFDNHRKYFWTSSRPLGRFTLVDNAEWLERESAAAFVAGAGRHMRLGQLLSRESVRARQASDAGLSLAELCYQAFQAYDWLHLYRAHGCRFQLGGADQMGNINTGHELISRAEDARVYGLTMPLVTTEEGDKLGKSAGNAVWLSAARTSPFQLYQFLLRAKDADAGRLLRLLTLEAEAEVRALLDAPAERRLPQRRLAQRVTTLVHGERGLAEARATSDALYGGSIEALARLSPGDAVAALRGAALRRLPLRADVTALELALAAGCFASEEDARRVMAAGGFYLNHQRVREPGEVLTRAVHILPNNLSLVRVGKKNYYVVEWLA</sequence>
<dbReference type="CDD" id="cd00805">
    <property type="entry name" value="TyrRS_core"/>
    <property type="match status" value="1"/>
</dbReference>
<comment type="caution">
    <text evidence="10">The sequence shown here is derived from an EMBL/GenBank/DDBJ whole genome shotgun (WGS) entry which is preliminary data.</text>
</comment>
<evidence type="ECO:0000313" key="11">
    <source>
        <dbReference type="Proteomes" id="UP001378592"/>
    </source>
</evidence>
<dbReference type="AlphaFoldDB" id="A0AAN9V9G7"/>
<keyword evidence="2 9" id="KW-0436">Ligase</keyword>
<evidence type="ECO:0000256" key="8">
    <source>
        <dbReference type="ARBA" id="ARBA00048248"/>
    </source>
</evidence>
<dbReference type="InterPro" id="IPR001412">
    <property type="entry name" value="aa-tRNA-synth_I_CS"/>
</dbReference>
<dbReference type="InterPro" id="IPR002305">
    <property type="entry name" value="aa-tRNA-synth_Ic"/>
</dbReference>
<dbReference type="EC" id="6.1.1.1" evidence="1 9"/>
<keyword evidence="11" id="KW-1185">Reference proteome</keyword>
<dbReference type="GO" id="GO:0005739">
    <property type="term" value="C:mitochondrion"/>
    <property type="evidence" value="ECO:0007669"/>
    <property type="project" value="TreeGrafter"/>
</dbReference>
<keyword evidence="4 9" id="KW-0067">ATP-binding</keyword>
<dbReference type="Gene3D" id="3.40.50.620">
    <property type="entry name" value="HUPs"/>
    <property type="match status" value="1"/>
</dbReference>
<dbReference type="PANTHER" id="PTHR11766:SF0">
    <property type="entry name" value="TYROSINE--TRNA LIGASE, MITOCHONDRIAL"/>
    <property type="match status" value="1"/>
</dbReference>
<protein>
    <recommendedName>
        <fullName evidence="1 9">Tyrosine--tRNA ligase</fullName>
        <ecNumber evidence="1 9">6.1.1.1</ecNumber>
    </recommendedName>
    <alternativeName>
        <fullName evidence="7 9">Tyrosyl-tRNA synthetase</fullName>
    </alternativeName>
</protein>
<dbReference type="Pfam" id="PF00579">
    <property type="entry name" value="tRNA-synt_1b"/>
    <property type="match status" value="1"/>
</dbReference>
<dbReference type="PANTHER" id="PTHR11766">
    <property type="entry name" value="TYROSYL-TRNA SYNTHETASE"/>
    <property type="match status" value="1"/>
</dbReference>
<evidence type="ECO:0000256" key="4">
    <source>
        <dbReference type="ARBA" id="ARBA00022840"/>
    </source>
</evidence>
<evidence type="ECO:0000256" key="7">
    <source>
        <dbReference type="ARBA" id="ARBA00033323"/>
    </source>
</evidence>
<evidence type="ECO:0000256" key="2">
    <source>
        <dbReference type="ARBA" id="ARBA00022598"/>
    </source>
</evidence>
<dbReference type="SUPFAM" id="SSF55174">
    <property type="entry name" value="Alpha-L RNA-binding motif"/>
    <property type="match status" value="1"/>
</dbReference>
<evidence type="ECO:0000256" key="6">
    <source>
        <dbReference type="ARBA" id="ARBA00023146"/>
    </source>
</evidence>
<name>A0AAN9V9G7_9ORTH</name>
<evidence type="ECO:0000256" key="5">
    <source>
        <dbReference type="ARBA" id="ARBA00022917"/>
    </source>
</evidence>
<evidence type="ECO:0000313" key="10">
    <source>
        <dbReference type="EMBL" id="KAK7790796.1"/>
    </source>
</evidence>
<dbReference type="InterPro" id="IPR002307">
    <property type="entry name" value="Tyr-tRNA-ligase"/>
</dbReference>
<accession>A0AAN9V9G7</accession>
<keyword evidence="5 9" id="KW-0648">Protein biosynthesis</keyword>
<dbReference type="Gene3D" id="1.10.240.10">
    <property type="entry name" value="Tyrosyl-Transfer RNA Synthetase"/>
    <property type="match status" value="1"/>
</dbReference>
<gene>
    <name evidence="10" type="ORF">R5R35_012054</name>
</gene>
<keyword evidence="3 9" id="KW-0547">Nucleotide-binding</keyword>
<reference evidence="10 11" key="1">
    <citation type="submission" date="2024-03" db="EMBL/GenBank/DDBJ databases">
        <title>The genome assembly and annotation of the cricket Gryllus longicercus Weissman &amp; Gray.</title>
        <authorList>
            <person name="Szrajer S."/>
            <person name="Gray D."/>
            <person name="Ylla G."/>
        </authorList>
    </citation>
    <scope>NUCLEOTIDE SEQUENCE [LARGE SCALE GENOMIC DNA]</scope>
    <source>
        <strain evidence="10">DAG 2021-001</strain>
        <tissue evidence="10">Whole body minus gut</tissue>
    </source>
</reference>
<dbReference type="InterPro" id="IPR014729">
    <property type="entry name" value="Rossmann-like_a/b/a_fold"/>
</dbReference>
<comment type="catalytic activity">
    <reaction evidence="8 9">
        <text>tRNA(Tyr) + L-tyrosine + ATP = L-tyrosyl-tRNA(Tyr) + AMP + diphosphate + H(+)</text>
        <dbReference type="Rhea" id="RHEA:10220"/>
        <dbReference type="Rhea" id="RHEA-COMP:9706"/>
        <dbReference type="Rhea" id="RHEA-COMP:9707"/>
        <dbReference type="ChEBI" id="CHEBI:15378"/>
        <dbReference type="ChEBI" id="CHEBI:30616"/>
        <dbReference type="ChEBI" id="CHEBI:33019"/>
        <dbReference type="ChEBI" id="CHEBI:58315"/>
        <dbReference type="ChEBI" id="CHEBI:78442"/>
        <dbReference type="ChEBI" id="CHEBI:78536"/>
        <dbReference type="ChEBI" id="CHEBI:456215"/>
        <dbReference type="EC" id="6.1.1.1"/>
    </reaction>
</comment>
<dbReference type="GO" id="GO:0003723">
    <property type="term" value="F:RNA binding"/>
    <property type="evidence" value="ECO:0007669"/>
    <property type="project" value="InterPro"/>
</dbReference>
<dbReference type="GO" id="GO:0005829">
    <property type="term" value="C:cytosol"/>
    <property type="evidence" value="ECO:0007669"/>
    <property type="project" value="TreeGrafter"/>
</dbReference>
<dbReference type="Proteomes" id="UP001378592">
    <property type="component" value="Unassembled WGS sequence"/>
</dbReference>
<dbReference type="NCBIfam" id="TIGR00234">
    <property type="entry name" value="tyrS"/>
    <property type="match status" value="1"/>
</dbReference>
<evidence type="ECO:0000256" key="3">
    <source>
        <dbReference type="ARBA" id="ARBA00022741"/>
    </source>
</evidence>
<evidence type="ECO:0000256" key="1">
    <source>
        <dbReference type="ARBA" id="ARBA00013160"/>
    </source>
</evidence>
<organism evidence="10 11">
    <name type="scientific">Gryllus longicercus</name>
    <dbReference type="NCBI Taxonomy" id="2509291"/>
    <lineage>
        <taxon>Eukaryota</taxon>
        <taxon>Metazoa</taxon>
        <taxon>Ecdysozoa</taxon>
        <taxon>Arthropoda</taxon>
        <taxon>Hexapoda</taxon>
        <taxon>Insecta</taxon>
        <taxon>Pterygota</taxon>
        <taxon>Neoptera</taxon>
        <taxon>Polyneoptera</taxon>
        <taxon>Orthoptera</taxon>
        <taxon>Ensifera</taxon>
        <taxon>Gryllidea</taxon>
        <taxon>Grylloidea</taxon>
        <taxon>Gryllidae</taxon>
        <taxon>Gryllinae</taxon>
        <taxon>Gryllus</taxon>
    </lineage>
</organism>
<dbReference type="InterPro" id="IPR036986">
    <property type="entry name" value="S4_RNA-bd_sf"/>
</dbReference>
<dbReference type="PRINTS" id="PR01040">
    <property type="entry name" value="TRNASYNTHTYR"/>
</dbReference>
<proteinExistence type="inferred from homology"/>
<dbReference type="FunFam" id="3.40.50.620:FF:000107">
    <property type="entry name" value="Tyrosine--tRNA ligase"/>
    <property type="match status" value="1"/>
</dbReference>
<dbReference type="GO" id="GO:0005524">
    <property type="term" value="F:ATP binding"/>
    <property type="evidence" value="ECO:0007669"/>
    <property type="project" value="UniProtKB-KW"/>
</dbReference>
<evidence type="ECO:0000256" key="9">
    <source>
        <dbReference type="RuleBase" id="RU361234"/>
    </source>
</evidence>
<dbReference type="InterPro" id="IPR024088">
    <property type="entry name" value="Tyr-tRNA-ligase_bac-type"/>
</dbReference>
<dbReference type="EMBL" id="JAZDUA010000585">
    <property type="protein sequence ID" value="KAK7790796.1"/>
    <property type="molecule type" value="Genomic_DNA"/>
</dbReference>
<dbReference type="Gene3D" id="3.10.290.10">
    <property type="entry name" value="RNA-binding S4 domain"/>
    <property type="match status" value="1"/>
</dbReference>
<comment type="similarity">
    <text evidence="9">Belongs to the class-I aminoacyl-tRNA synthetase family.</text>
</comment>
<dbReference type="PROSITE" id="PS00178">
    <property type="entry name" value="AA_TRNA_LIGASE_I"/>
    <property type="match status" value="1"/>
</dbReference>
<keyword evidence="6 9" id="KW-0030">Aminoacyl-tRNA synthetase</keyword>